<dbReference type="Proteomes" id="UP000789525">
    <property type="component" value="Unassembled WGS sequence"/>
</dbReference>
<keyword evidence="2" id="KW-1185">Reference proteome</keyword>
<gene>
    <name evidence="1" type="ORF">ACOLOM_LOCUS6734</name>
</gene>
<accession>A0ACA9MRL9</accession>
<protein>
    <submittedName>
        <fullName evidence="1">15123_t:CDS:1</fullName>
    </submittedName>
</protein>
<evidence type="ECO:0000313" key="2">
    <source>
        <dbReference type="Proteomes" id="UP000789525"/>
    </source>
</evidence>
<name>A0ACA9MRL9_9GLOM</name>
<feature type="non-terminal residue" evidence="1">
    <location>
        <position position="1"/>
    </location>
</feature>
<proteinExistence type="predicted"/>
<comment type="caution">
    <text evidence="1">The sequence shown here is derived from an EMBL/GenBank/DDBJ whole genome shotgun (WGS) entry which is preliminary data.</text>
</comment>
<evidence type="ECO:0000313" key="1">
    <source>
        <dbReference type="EMBL" id="CAG8602702.1"/>
    </source>
</evidence>
<reference evidence="1" key="1">
    <citation type="submission" date="2021-06" db="EMBL/GenBank/DDBJ databases">
        <authorList>
            <person name="Kallberg Y."/>
            <person name="Tangrot J."/>
            <person name="Rosling A."/>
        </authorList>
    </citation>
    <scope>NUCLEOTIDE SEQUENCE</scope>
    <source>
        <strain evidence="1">CL356</strain>
    </source>
</reference>
<sequence length="228" mass="25986">YPHNVEVKHDPTPISQPRVKADLNSTTLVISGPLGVHSMPIKPYIRIKFIDSDMPYAPPNERKQEKRGRSLSSGDDDEDDDFFDESDFDKKLAISVEDYRIKEQRAMWGTTRSLIANYVKGVSEGYRVLLRFVGVGYRASLEADPLSEGNRKQLHLRVGYIHPVILNIPPHIECRLPSPTKIVLSGTDKQSVMMFASKIRAHRKPEPYNQKGIFINDETIKKKNSKKK</sequence>
<organism evidence="1 2">
    <name type="scientific">Acaulospora colombiana</name>
    <dbReference type="NCBI Taxonomy" id="27376"/>
    <lineage>
        <taxon>Eukaryota</taxon>
        <taxon>Fungi</taxon>
        <taxon>Fungi incertae sedis</taxon>
        <taxon>Mucoromycota</taxon>
        <taxon>Glomeromycotina</taxon>
        <taxon>Glomeromycetes</taxon>
        <taxon>Diversisporales</taxon>
        <taxon>Acaulosporaceae</taxon>
        <taxon>Acaulospora</taxon>
    </lineage>
</organism>
<dbReference type="EMBL" id="CAJVPT010014254">
    <property type="protein sequence ID" value="CAG8602702.1"/>
    <property type="molecule type" value="Genomic_DNA"/>
</dbReference>